<dbReference type="GO" id="GO:0006310">
    <property type="term" value="P:DNA recombination"/>
    <property type="evidence" value="ECO:0007669"/>
    <property type="project" value="UniProtKB-KW"/>
</dbReference>
<dbReference type="PANTHER" id="PTHR30349:SF93">
    <property type="entry name" value="FELS-2 PROPHAGE PROTEIN"/>
    <property type="match status" value="1"/>
</dbReference>
<dbReference type="PROSITE" id="PS51900">
    <property type="entry name" value="CB"/>
    <property type="match status" value="1"/>
</dbReference>
<keyword evidence="2 4" id="KW-0238">DNA-binding</keyword>
<dbReference type="Pfam" id="PF24624">
    <property type="entry name" value="Int_N"/>
    <property type="match status" value="1"/>
</dbReference>
<dbReference type="InterPro" id="IPR057084">
    <property type="entry name" value="Int_N"/>
</dbReference>
<accession>A0A380AAD3</accession>
<feature type="domain" description="Core-binding (CB)" evidence="6">
    <location>
        <begin position="59"/>
        <end position="138"/>
    </location>
</feature>
<keyword evidence="3" id="KW-0233">DNA recombination</keyword>
<organism evidence="7 8">
    <name type="scientific">Serratia quinivorans</name>
    <dbReference type="NCBI Taxonomy" id="137545"/>
    <lineage>
        <taxon>Bacteria</taxon>
        <taxon>Pseudomonadati</taxon>
        <taxon>Pseudomonadota</taxon>
        <taxon>Gammaproteobacteria</taxon>
        <taxon>Enterobacterales</taxon>
        <taxon>Yersiniaceae</taxon>
        <taxon>Serratia</taxon>
    </lineage>
</organism>
<name>A0A380AAD3_9GAMM</name>
<dbReference type="InterPro" id="IPR002104">
    <property type="entry name" value="Integrase_catalytic"/>
</dbReference>
<dbReference type="AlphaFoldDB" id="A0A380AAD3"/>
<dbReference type="Gene3D" id="1.10.443.10">
    <property type="entry name" value="Intergrase catalytic core"/>
    <property type="match status" value="1"/>
</dbReference>
<keyword evidence="1" id="KW-0229">DNA integration</keyword>
<dbReference type="CDD" id="cd00796">
    <property type="entry name" value="INT_Rci_Hp1_C"/>
    <property type="match status" value="1"/>
</dbReference>
<protein>
    <submittedName>
        <fullName evidence="7">Tyrosine recombinase XerC</fullName>
    </submittedName>
</protein>
<reference evidence="7 8" key="1">
    <citation type="submission" date="2018-06" db="EMBL/GenBank/DDBJ databases">
        <authorList>
            <consortium name="Pathogen Informatics"/>
            <person name="Doyle S."/>
        </authorList>
    </citation>
    <scope>NUCLEOTIDE SEQUENCE [LARGE SCALE GENOMIC DNA]</scope>
    <source>
        <strain evidence="7 8">NCTC11544</strain>
    </source>
</reference>
<dbReference type="InterPro" id="IPR044068">
    <property type="entry name" value="CB"/>
</dbReference>
<dbReference type="GO" id="GO:0015074">
    <property type="term" value="P:DNA integration"/>
    <property type="evidence" value="ECO:0007669"/>
    <property type="project" value="UniProtKB-KW"/>
</dbReference>
<dbReference type="PROSITE" id="PS51898">
    <property type="entry name" value="TYR_RECOMBINASE"/>
    <property type="match status" value="1"/>
</dbReference>
<feature type="domain" description="Tyr recombinase" evidence="5">
    <location>
        <begin position="160"/>
        <end position="316"/>
    </location>
</feature>
<evidence type="ECO:0000256" key="4">
    <source>
        <dbReference type="PROSITE-ProRule" id="PRU01248"/>
    </source>
</evidence>
<evidence type="ECO:0000259" key="5">
    <source>
        <dbReference type="PROSITE" id="PS51898"/>
    </source>
</evidence>
<evidence type="ECO:0000259" key="6">
    <source>
        <dbReference type="PROSITE" id="PS51900"/>
    </source>
</evidence>
<dbReference type="SUPFAM" id="SSF56349">
    <property type="entry name" value="DNA breaking-rejoining enzymes"/>
    <property type="match status" value="1"/>
</dbReference>
<dbReference type="PANTHER" id="PTHR30349">
    <property type="entry name" value="PHAGE INTEGRASE-RELATED"/>
    <property type="match status" value="1"/>
</dbReference>
<dbReference type="GO" id="GO:0003677">
    <property type="term" value="F:DNA binding"/>
    <property type="evidence" value="ECO:0007669"/>
    <property type="project" value="UniProtKB-UniRule"/>
</dbReference>
<evidence type="ECO:0000256" key="3">
    <source>
        <dbReference type="ARBA" id="ARBA00023172"/>
    </source>
</evidence>
<proteinExistence type="predicted"/>
<evidence type="ECO:0000313" key="8">
    <source>
        <dbReference type="Proteomes" id="UP000255529"/>
    </source>
</evidence>
<dbReference type="RefSeq" id="WP_115184934.1">
    <property type="nucleotide sequence ID" value="NZ_CAMKUF010000003.1"/>
</dbReference>
<evidence type="ECO:0000313" key="7">
    <source>
        <dbReference type="EMBL" id="SUI77195.1"/>
    </source>
</evidence>
<dbReference type="Proteomes" id="UP000255529">
    <property type="component" value="Unassembled WGS sequence"/>
</dbReference>
<gene>
    <name evidence="7" type="primary">xerC_5</name>
    <name evidence="7" type="ORF">NCTC11544_03900</name>
</gene>
<evidence type="ECO:0000256" key="2">
    <source>
        <dbReference type="ARBA" id="ARBA00023125"/>
    </source>
</evidence>
<sequence>MSIKKLDDGQYQVDIRPAGRNGKRIRKRFDKKMEAQAFERYVLANADKKEWLGATVDRRQLSTLLDTWWLYHGQNLRCGQTYLCQLKKTVSDLGDPTVNRFNKRSVLEYRARRLSLGITAATINRDLGRLSGVFSFLCKADLFIAEHPLRGIGKLEEKHPEMTYLTLREVARLLSMLEGEERRFALFCLSTGARFGEANNLTAERVNHGRVTFMVTKSGKPRTVPISSVLQDEIKTMDSGRLFNVDYPKFRLRLKTIKPDLPKGQAAHVLRHTFASHFIMKGGNIIALQRILGHATIQQTMVYAHFSPEYLQDAVALNPLSGGLDVVI</sequence>
<dbReference type="EMBL" id="UGYN01000002">
    <property type="protein sequence ID" value="SUI77195.1"/>
    <property type="molecule type" value="Genomic_DNA"/>
</dbReference>
<dbReference type="InterPro" id="IPR013762">
    <property type="entry name" value="Integrase-like_cat_sf"/>
</dbReference>
<dbReference type="InterPro" id="IPR050090">
    <property type="entry name" value="Tyrosine_recombinase_XerCD"/>
</dbReference>
<evidence type="ECO:0000256" key="1">
    <source>
        <dbReference type="ARBA" id="ARBA00022908"/>
    </source>
</evidence>
<dbReference type="InterPro" id="IPR011010">
    <property type="entry name" value="DNA_brk_join_enz"/>
</dbReference>
<dbReference type="Pfam" id="PF00589">
    <property type="entry name" value="Phage_integrase"/>
    <property type="match status" value="1"/>
</dbReference>